<evidence type="ECO:0000313" key="2">
    <source>
        <dbReference type="Proteomes" id="UP000654482"/>
    </source>
</evidence>
<evidence type="ECO:0000313" key="1">
    <source>
        <dbReference type="EMBL" id="MBE9115222.1"/>
    </source>
</evidence>
<protein>
    <submittedName>
        <fullName evidence="1">Uncharacterized protein</fullName>
    </submittedName>
</protein>
<accession>A0A8J7DT29</accession>
<gene>
    <name evidence="1" type="ORF">IQ249_04840</name>
</gene>
<dbReference type="AlphaFoldDB" id="A0A8J7DT29"/>
<name>A0A8J7DT29_9CYAN</name>
<dbReference type="Proteomes" id="UP000654482">
    <property type="component" value="Unassembled WGS sequence"/>
</dbReference>
<comment type="caution">
    <text evidence="1">The sequence shown here is derived from an EMBL/GenBank/DDBJ whole genome shotgun (WGS) entry which is preliminary data.</text>
</comment>
<dbReference type="EMBL" id="JADEWZ010000005">
    <property type="protein sequence ID" value="MBE9115222.1"/>
    <property type="molecule type" value="Genomic_DNA"/>
</dbReference>
<organism evidence="1 2">
    <name type="scientific">Lusitaniella coriacea LEGE 07157</name>
    <dbReference type="NCBI Taxonomy" id="945747"/>
    <lineage>
        <taxon>Bacteria</taxon>
        <taxon>Bacillati</taxon>
        <taxon>Cyanobacteriota</taxon>
        <taxon>Cyanophyceae</taxon>
        <taxon>Spirulinales</taxon>
        <taxon>Lusitaniellaceae</taxon>
        <taxon>Lusitaniella</taxon>
    </lineage>
</organism>
<sequence>MEYSNNRDRPSISPHLRISLSYQILLIAHCKNFSVSPRSACVLSARHSEVPYRTAEMPEKVPASRPPDCAIVLQEEVATFDGAYRVSRFPRNQPLSFPQMLVTAVGTSEAFRPLSESPCQSSPRAFNRFHITLS</sequence>
<dbReference type="RefSeq" id="WP_194028305.1">
    <property type="nucleotide sequence ID" value="NZ_JADEWZ010000005.1"/>
</dbReference>
<keyword evidence="2" id="KW-1185">Reference proteome</keyword>
<reference evidence="1" key="1">
    <citation type="submission" date="2020-10" db="EMBL/GenBank/DDBJ databases">
        <authorList>
            <person name="Castelo-Branco R."/>
            <person name="Eusebio N."/>
            <person name="Adriana R."/>
            <person name="Vieira A."/>
            <person name="Brugerolle De Fraissinette N."/>
            <person name="Rezende De Castro R."/>
            <person name="Schneider M.P."/>
            <person name="Vasconcelos V."/>
            <person name="Leao P.N."/>
        </authorList>
    </citation>
    <scope>NUCLEOTIDE SEQUENCE</scope>
    <source>
        <strain evidence="1">LEGE 07157</strain>
    </source>
</reference>
<proteinExistence type="predicted"/>